<dbReference type="Pfam" id="PF02255">
    <property type="entry name" value="PTS_IIA"/>
    <property type="match status" value="1"/>
</dbReference>
<comment type="caution">
    <text evidence="5">The sequence shown here is derived from an EMBL/GenBank/DDBJ whole genome shotgun (WGS) entry which is preliminary data.</text>
</comment>
<dbReference type="GO" id="GO:0009401">
    <property type="term" value="P:phosphoenolpyruvate-dependent sugar phosphotransferase system"/>
    <property type="evidence" value="ECO:0007669"/>
    <property type="project" value="UniProtKB-KW"/>
</dbReference>
<accession>A0A2N5ACB8</accession>
<dbReference type="AlphaFoldDB" id="A0A2N5ACB8"/>
<gene>
    <name evidence="5" type="ORF">CWM98_21220</name>
</gene>
<feature type="non-terminal residue" evidence="5">
    <location>
        <position position="49"/>
    </location>
</feature>
<evidence type="ECO:0000313" key="6">
    <source>
        <dbReference type="Proteomes" id="UP000234473"/>
    </source>
</evidence>
<keyword evidence="2" id="KW-0762">Sugar transport</keyword>
<protein>
    <submittedName>
        <fullName evidence="5">PTS lactose/cellobiose transporter subunit IIA</fullName>
    </submittedName>
</protein>
<keyword evidence="4" id="KW-0598">Phosphotransferase system</keyword>
<reference evidence="5 6" key="2">
    <citation type="submission" date="2018-01" db="EMBL/GenBank/DDBJ databases">
        <title>Genomic study of Klebsiella pneumoniae.</title>
        <authorList>
            <person name="Yang Y."/>
            <person name="Bicalho R."/>
        </authorList>
    </citation>
    <scope>NUCLEOTIDE SEQUENCE [LARGE SCALE GENOMIC DNA]</scope>
    <source>
        <strain evidence="5 6">A5</strain>
    </source>
</reference>
<evidence type="ECO:0000256" key="3">
    <source>
        <dbReference type="ARBA" id="ARBA00022679"/>
    </source>
</evidence>
<evidence type="ECO:0000256" key="1">
    <source>
        <dbReference type="ARBA" id="ARBA00022448"/>
    </source>
</evidence>
<dbReference type="EMBL" id="PICB01001263">
    <property type="protein sequence ID" value="PLP42506.1"/>
    <property type="molecule type" value="Genomic_DNA"/>
</dbReference>
<evidence type="ECO:0000256" key="4">
    <source>
        <dbReference type="ARBA" id="ARBA00022683"/>
    </source>
</evidence>
<keyword evidence="3" id="KW-0808">Transferase</keyword>
<dbReference type="InterPro" id="IPR036542">
    <property type="entry name" value="PTS_IIA_lac/cel_sf"/>
</dbReference>
<organism evidence="5 6">
    <name type="scientific">Klebsiella variicola</name>
    <dbReference type="NCBI Taxonomy" id="244366"/>
    <lineage>
        <taxon>Bacteria</taxon>
        <taxon>Pseudomonadati</taxon>
        <taxon>Pseudomonadota</taxon>
        <taxon>Gammaproteobacteria</taxon>
        <taxon>Enterobacterales</taxon>
        <taxon>Enterobacteriaceae</taxon>
        <taxon>Klebsiella/Raoultella group</taxon>
        <taxon>Klebsiella</taxon>
        <taxon>Klebsiella pneumoniae complex</taxon>
    </lineage>
</organism>
<dbReference type="Proteomes" id="UP000234473">
    <property type="component" value="Unassembled WGS sequence"/>
</dbReference>
<name>A0A2N5ACB8_KLEVA</name>
<keyword evidence="1" id="KW-0813">Transport</keyword>
<evidence type="ECO:0000256" key="2">
    <source>
        <dbReference type="ARBA" id="ARBA00022597"/>
    </source>
</evidence>
<proteinExistence type="predicted"/>
<dbReference type="GO" id="GO:0016740">
    <property type="term" value="F:transferase activity"/>
    <property type="evidence" value="ECO:0007669"/>
    <property type="project" value="UniProtKB-KW"/>
</dbReference>
<reference evidence="5 6" key="1">
    <citation type="submission" date="2017-11" db="EMBL/GenBank/DDBJ databases">
        <authorList>
            <person name="Han C.G."/>
        </authorList>
    </citation>
    <scope>NUCLEOTIDE SEQUENCE [LARGE SCALE GENOMIC DNA]</scope>
    <source>
        <strain evidence="5 6">A5</strain>
    </source>
</reference>
<evidence type="ECO:0000313" key="5">
    <source>
        <dbReference type="EMBL" id="PLP42506.1"/>
    </source>
</evidence>
<sequence>MFADESTVMELLIYAGQARSDAMEAIAASRQREWERAADLMASSEAACR</sequence>
<dbReference type="InterPro" id="IPR003188">
    <property type="entry name" value="PTS_IIA_lac/cel"/>
</dbReference>
<dbReference type="Gene3D" id="1.20.58.80">
    <property type="entry name" value="Phosphotransferase system, lactose/cellobiose-type IIA subunit"/>
    <property type="match status" value="1"/>
</dbReference>
<dbReference type="SUPFAM" id="SSF46973">
    <property type="entry name" value="Enzyme IIa from lactose specific PTS, IIa-lac"/>
    <property type="match status" value="1"/>
</dbReference>